<dbReference type="SUPFAM" id="SSF53335">
    <property type="entry name" value="S-adenosyl-L-methionine-dependent methyltransferases"/>
    <property type="match status" value="1"/>
</dbReference>
<dbReference type="PANTHER" id="PTHR43591">
    <property type="entry name" value="METHYLTRANSFERASE"/>
    <property type="match status" value="1"/>
</dbReference>
<feature type="domain" description="Methyltransferase type 11" evidence="1">
    <location>
        <begin position="52"/>
        <end position="142"/>
    </location>
</feature>
<dbReference type="CDD" id="cd02440">
    <property type="entry name" value="AdoMet_MTases"/>
    <property type="match status" value="1"/>
</dbReference>
<accession>A0A381TBL6</accession>
<dbReference type="Gene3D" id="3.40.50.150">
    <property type="entry name" value="Vaccinia Virus protein VP39"/>
    <property type="match status" value="1"/>
</dbReference>
<protein>
    <recommendedName>
        <fullName evidence="1">Methyltransferase type 11 domain-containing protein</fullName>
    </recommendedName>
</protein>
<dbReference type="InterPro" id="IPR029063">
    <property type="entry name" value="SAM-dependent_MTases_sf"/>
</dbReference>
<dbReference type="AlphaFoldDB" id="A0A381TBL6"/>
<dbReference type="Pfam" id="PF08241">
    <property type="entry name" value="Methyltransf_11"/>
    <property type="match status" value="1"/>
</dbReference>
<evidence type="ECO:0000259" key="1">
    <source>
        <dbReference type="Pfam" id="PF08241"/>
    </source>
</evidence>
<organism evidence="2">
    <name type="scientific">marine metagenome</name>
    <dbReference type="NCBI Taxonomy" id="408172"/>
    <lineage>
        <taxon>unclassified sequences</taxon>
        <taxon>metagenomes</taxon>
        <taxon>ecological metagenomes</taxon>
    </lineage>
</organism>
<name>A0A381TBL6_9ZZZZ</name>
<dbReference type="InterPro" id="IPR013216">
    <property type="entry name" value="Methyltransf_11"/>
</dbReference>
<dbReference type="GO" id="GO:0008757">
    <property type="term" value="F:S-adenosylmethionine-dependent methyltransferase activity"/>
    <property type="evidence" value="ECO:0007669"/>
    <property type="project" value="InterPro"/>
</dbReference>
<gene>
    <name evidence="2" type="ORF">METZ01_LOCUS64127</name>
</gene>
<evidence type="ECO:0000313" key="2">
    <source>
        <dbReference type="EMBL" id="SVA11273.1"/>
    </source>
</evidence>
<reference evidence="2" key="1">
    <citation type="submission" date="2018-05" db="EMBL/GenBank/DDBJ databases">
        <authorList>
            <person name="Lanie J.A."/>
            <person name="Ng W.-L."/>
            <person name="Kazmierczak K.M."/>
            <person name="Andrzejewski T.M."/>
            <person name="Davidsen T.M."/>
            <person name="Wayne K.J."/>
            <person name="Tettelin H."/>
            <person name="Glass J.I."/>
            <person name="Rusch D."/>
            <person name="Podicherti R."/>
            <person name="Tsui H.-C.T."/>
            <person name="Winkler M.E."/>
        </authorList>
    </citation>
    <scope>NUCLEOTIDE SEQUENCE</scope>
</reference>
<dbReference type="EMBL" id="UINC01004036">
    <property type="protein sequence ID" value="SVA11273.1"/>
    <property type="molecule type" value="Genomic_DNA"/>
</dbReference>
<sequence>MVVSSGADKERFYDTIADRFDEVVNRYDLERRLEIVFDEMLASDVLAGRKLLDVGCGTGWFAKRAVSHGAHVTALDIGVRLLAKTREKCDASLVAADACRLPFPDGAFDIVVSSECIEHTREPLRALAEMCRILKEGGSLVITVPNKFWRPSATFAAIFKLRPYEGLENWLWWWELRRGLTKGQVRIVAMSGFHLFPPLISASWPLLRYVDRFGATIGPVMLNLVVKAVK</sequence>
<proteinExistence type="predicted"/>